<keyword evidence="13" id="KW-0418">Kinase</keyword>
<comment type="subcellular location">
    <subcellularLocation>
        <location evidence="1">Cell membrane</location>
        <topology evidence="1">Single-pass membrane protein</topology>
    </subcellularLocation>
</comment>
<dbReference type="STRING" id="337451.A0A3S3NEX3"/>
<sequence length="136" mass="15458">MHHRHLVTLVGCCAQLRVLIYEYIPNNTLEFHLHGEGRPTMEWSMRMKIALGPAYGIAYPHEDYYPKIIHRDVKASNILLDNDYEAKACLITALWDFFGFNVSGVTAEQSRGALSILCVAAKIVSRDHWFSLAGCY</sequence>
<keyword evidence="9" id="KW-0472">Membrane</keyword>
<dbReference type="OrthoDB" id="2015071at2759"/>
<dbReference type="SUPFAM" id="SSF56112">
    <property type="entry name" value="Protein kinase-like (PK-like)"/>
    <property type="match status" value="1"/>
</dbReference>
<dbReference type="InterPro" id="IPR008271">
    <property type="entry name" value="Ser/Thr_kinase_AS"/>
</dbReference>
<dbReference type="EMBL" id="QPKB01000356">
    <property type="protein sequence ID" value="RWR97987.1"/>
    <property type="molecule type" value="Genomic_DNA"/>
</dbReference>
<keyword evidence="8" id="KW-1133">Transmembrane helix</keyword>
<keyword evidence="6" id="KW-0547">Nucleotide-binding</keyword>
<dbReference type="AlphaFoldDB" id="A0A3S3NEX3"/>
<evidence type="ECO:0000256" key="11">
    <source>
        <dbReference type="ARBA" id="ARBA00048679"/>
    </source>
</evidence>
<dbReference type="GO" id="GO:0005886">
    <property type="term" value="C:plasma membrane"/>
    <property type="evidence" value="ECO:0007669"/>
    <property type="project" value="UniProtKB-SubCell"/>
</dbReference>
<feature type="domain" description="Protein kinase" evidence="12">
    <location>
        <begin position="1"/>
        <end position="136"/>
    </location>
</feature>
<dbReference type="EC" id="2.7.11.1" evidence="2"/>
<keyword evidence="13" id="KW-0675">Receptor</keyword>
<evidence type="ECO:0000256" key="10">
    <source>
        <dbReference type="ARBA" id="ARBA00047899"/>
    </source>
</evidence>
<dbReference type="PANTHER" id="PTHR47982">
    <property type="entry name" value="PROLINE-RICH RECEPTOR-LIKE PROTEIN KINASE PERK4"/>
    <property type="match status" value="1"/>
</dbReference>
<keyword evidence="5" id="KW-0812">Transmembrane</keyword>
<comment type="catalytic activity">
    <reaction evidence="11">
        <text>L-seryl-[protein] + ATP = O-phospho-L-seryl-[protein] + ADP + H(+)</text>
        <dbReference type="Rhea" id="RHEA:17989"/>
        <dbReference type="Rhea" id="RHEA-COMP:9863"/>
        <dbReference type="Rhea" id="RHEA-COMP:11604"/>
        <dbReference type="ChEBI" id="CHEBI:15378"/>
        <dbReference type="ChEBI" id="CHEBI:29999"/>
        <dbReference type="ChEBI" id="CHEBI:30616"/>
        <dbReference type="ChEBI" id="CHEBI:83421"/>
        <dbReference type="ChEBI" id="CHEBI:456216"/>
        <dbReference type="EC" id="2.7.11.1"/>
    </reaction>
</comment>
<accession>A0A3S3NEX3</accession>
<protein>
    <recommendedName>
        <fullName evidence="2">non-specific serine/threonine protein kinase</fullName>
        <ecNumber evidence="2">2.7.11.1</ecNumber>
    </recommendedName>
</protein>
<dbReference type="InterPro" id="IPR011009">
    <property type="entry name" value="Kinase-like_dom_sf"/>
</dbReference>
<dbReference type="PROSITE" id="PS50011">
    <property type="entry name" value="PROTEIN_KINASE_DOM"/>
    <property type="match status" value="1"/>
</dbReference>
<keyword evidence="3" id="KW-0723">Serine/threonine-protein kinase</keyword>
<evidence type="ECO:0000256" key="1">
    <source>
        <dbReference type="ARBA" id="ARBA00004162"/>
    </source>
</evidence>
<evidence type="ECO:0000313" key="14">
    <source>
        <dbReference type="Proteomes" id="UP000283530"/>
    </source>
</evidence>
<evidence type="ECO:0000256" key="4">
    <source>
        <dbReference type="ARBA" id="ARBA00022679"/>
    </source>
</evidence>
<evidence type="ECO:0000256" key="8">
    <source>
        <dbReference type="ARBA" id="ARBA00022989"/>
    </source>
</evidence>
<organism evidence="13 14">
    <name type="scientific">Cinnamomum micranthum f. kanehirae</name>
    <dbReference type="NCBI Taxonomy" id="337451"/>
    <lineage>
        <taxon>Eukaryota</taxon>
        <taxon>Viridiplantae</taxon>
        <taxon>Streptophyta</taxon>
        <taxon>Embryophyta</taxon>
        <taxon>Tracheophyta</taxon>
        <taxon>Spermatophyta</taxon>
        <taxon>Magnoliopsida</taxon>
        <taxon>Magnoliidae</taxon>
        <taxon>Laurales</taxon>
        <taxon>Lauraceae</taxon>
        <taxon>Cinnamomum</taxon>
    </lineage>
</organism>
<reference evidence="13 14" key="1">
    <citation type="journal article" date="2019" name="Nat. Plants">
        <title>Stout camphor tree genome fills gaps in understanding of flowering plant genome evolution.</title>
        <authorList>
            <person name="Chaw S.M."/>
            <person name="Liu Y.C."/>
            <person name="Wu Y.W."/>
            <person name="Wang H.Y."/>
            <person name="Lin C.I."/>
            <person name="Wu C.S."/>
            <person name="Ke H.M."/>
            <person name="Chang L.Y."/>
            <person name="Hsu C.Y."/>
            <person name="Yang H.T."/>
            <person name="Sudianto E."/>
            <person name="Hsu M.H."/>
            <person name="Wu K.P."/>
            <person name="Wang L.N."/>
            <person name="Leebens-Mack J.H."/>
            <person name="Tsai I.J."/>
        </authorList>
    </citation>
    <scope>NUCLEOTIDE SEQUENCE [LARGE SCALE GENOMIC DNA]</scope>
    <source>
        <strain evidence="14">cv. Chaw 1501</strain>
        <tissue evidence="13">Young leaves</tissue>
    </source>
</reference>
<dbReference type="GO" id="GO:0005524">
    <property type="term" value="F:ATP binding"/>
    <property type="evidence" value="ECO:0007669"/>
    <property type="project" value="UniProtKB-KW"/>
</dbReference>
<gene>
    <name evidence="13" type="ORF">CKAN_02747000</name>
</gene>
<evidence type="ECO:0000256" key="2">
    <source>
        <dbReference type="ARBA" id="ARBA00012513"/>
    </source>
</evidence>
<evidence type="ECO:0000256" key="5">
    <source>
        <dbReference type="ARBA" id="ARBA00022692"/>
    </source>
</evidence>
<dbReference type="InterPro" id="IPR001245">
    <property type="entry name" value="Ser-Thr/Tyr_kinase_cat_dom"/>
</dbReference>
<dbReference type="InterPro" id="IPR000719">
    <property type="entry name" value="Prot_kinase_dom"/>
</dbReference>
<dbReference type="Proteomes" id="UP000283530">
    <property type="component" value="Unassembled WGS sequence"/>
</dbReference>
<evidence type="ECO:0000256" key="7">
    <source>
        <dbReference type="ARBA" id="ARBA00022840"/>
    </source>
</evidence>
<comment type="catalytic activity">
    <reaction evidence="10">
        <text>L-threonyl-[protein] + ATP = O-phospho-L-threonyl-[protein] + ADP + H(+)</text>
        <dbReference type="Rhea" id="RHEA:46608"/>
        <dbReference type="Rhea" id="RHEA-COMP:11060"/>
        <dbReference type="Rhea" id="RHEA-COMP:11605"/>
        <dbReference type="ChEBI" id="CHEBI:15378"/>
        <dbReference type="ChEBI" id="CHEBI:30013"/>
        <dbReference type="ChEBI" id="CHEBI:30616"/>
        <dbReference type="ChEBI" id="CHEBI:61977"/>
        <dbReference type="ChEBI" id="CHEBI:456216"/>
        <dbReference type="EC" id="2.7.11.1"/>
    </reaction>
</comment>
<evidence type="ECO:0000313" key="13">
    <source>
        <dbReference type="EMBL" id="RWR97987.1"/>
    </source>
</evidence>
<proteinExistence type="predicted"/>
<dbReference type="PROSITE" id="PS00108">
    <property type="entry name" value="PROTEIN_KINASE_ST"/>
    <property type="match status" value="1"/>
</dbReference>
<keyword evidence="7" id="KW-0067">ATP-binding</keyword>
<evidence type="ECO:0000256" key="6">
    <source>
        <dbReference type="ARBA" id="ARBA00022741"/>
    </source>
</evidence>
<dbReference type="InterPro" id="IPR047117">
    <property type="entry name" value="PERK1-13-like"/>
</dbReference>
<keyword evidence="14" id="KW-1185">Reference proteome</keyword>
<evidence type="ECO:0000256" key="3">
    <source>
        <dbReference type="ARBA" id="ARBA00022527"/>
    </source>
</evidence>
<dbReference type="GO" id="GO:0004674">
    <property type="term" value="F:protein serine/threonine kinase activity"/>
    <property type="evidence" value="ECO:0007669"/>
    <property type="project" value="UniProtKB-KW"/>
</dbReference>
<dbReference type="Gene3D" id="1.10.510.10">
    <property type="entry name" value="Transferase(Phosphotransferase) domain 1"/>
    <property type="match status" value="1"/>
</dbReference>
<comment type="caution">
    <text evidence="13">The sequence shown here is derived from an EMBL/GenBank/DDBJ whole genome shotgun (WGS) entry which is preliminary data.</text>
</comment>
<dbReference type="Pfam" id="PF07714">
    <property type="entry name" value="PK_Tyr_Ser-Thr"/>
    <property type="match status" value="1"/>
</dbReference>
<dbReference type="PANTHER" id="PTHR47982:SF35">
    <property type="entry name" value="PROLINE-RICH RECEPTOR-LIKE PROTEIN KINASE PERK1-RELATED"/>
    <property type="match status" value="1"/>
</dbReference>
<evidence type="ECO:0000256" key="9">
    <source>
        <dbReference type="ARBA" id="ARBA00023136"/>
    </source>
</evidence>
<evidence type="ECO:0000259" key="12">
    <source>
        <dbReference type="PROSITE" id="PS50011"/>
    </source>
</evidence>
<keyword evidence="4" id="KW-0808">Transferase</keyword>
<name>A0A3S3NEX3_9MAGN</name>